<feature type="transmembrane region" description="Helical" evidence="1">
    <location>
        <begin position="12"/>
        <end position="35"/>
    </location>
</feature>
<dbReference type="RefSeq" id="XP_040759594.1">
    <property type="nucleotide sequence ID" value="XM_040907305.1"/>
</dbReference>
<feature type="transmembrane region" description="Helical" evidence="1">
    <location>
        <begin position="120"/>
        <end position="143"/>
    </location>
</feature>
<keyword evidence="1" id="KW-1133">Transmembrane helix</keyword>
<feature type="transmembrane region" description="Helical" evidence="1">
    <location>
        <begin position="47"/>
        <end position="69"/>
    </location>
</feature>
<evidence type="ECO:0000313" key="2">
    <source>
        <dbReference type="EMBL" id="KZT01854.1"/>
    </source>
</evidence>
<dbReference type="GeneID" id="63824334"/>
<keyword evidence="1" id="KW-0472">Membrane</keyword>
<proteinExistence type="predicted"/>
<name>A0A165BXY9_9APHY</name>
<evidence type="ECO:0000313" key="3">
    <source>
        <dbReference type="Proteomes" id="UP000076871"/>
    </source>
</evidence>
<dbReference type="Proteomes" id="UP000076871">
    <property type="component" value="Unassembled WGS sequence"/>
</dbReference>
<keyword evidence="3" id="KW-1185">Reference proteome</keyword>
<protein>
    <submittedName>
        <fullName evidence="2">Uncharacterized protein</fullName>
    </submittedName>
</protein>
<dbReference type="OrthoDB" id="3357408at2759"/>
<sequence>MTYPIAEAQLVALFMQSVTYGIHVVTFSLCMYTWYRRTGHSGAPRCGPWMVVPVALFVLGTVDVSFNLYHNLIAFIFYTGPGGAEAEFKQLSNWVNAIRSVWYVVSASVSDAALRMQRMVVTVLIVLWVGMAVSEVIELYYLFTLKAPSSIPDARKIQPYLDAFFCTSLSINILSTGMIVWRIWRIQRQKAKAFAQSFGSSGGLDLLNIIRIFLESALLYTLCVALTFIANFAGSNISYGFSDISVEIAGVSFDLIIIRIWKGVATEQTDQFASSLNWEASRGGATVDSTDPATTGSSTFTELNELTSHSRKNAVHFGSGDSLSDRLEDQKALPKVAHI</sequence>
<dbReference type="EMBL" id="KV427658">
    <property type="protein sequence ID" value="KZT01854.1"/>
    <property type="molecule type" value="Genomic_DNA"/>
</dbReference>
<reference evidence="2 3" key="1">
    <citation type="journal article" date="2016" name="Mol. Biol. Evol.">
        <title>Comparative Genomics of Early-Diverging Mushroom-Forming Fungi Provides Insights into the Origins of Lignocellulose Decay Capabilities.</title>
        <authorList>
            <person name="Nagy L.G."/>
            <person name="Riley R."/>
            <person name="Tritt A."/>
            <person name="Adam C."/>
            <person name="Daum C."/>
            <person name="Floudas D."/>
            <person name="Sun H."/>
            <person name="Yadav J.S."/>
            <person name="Pangilinan J."/>
            <person name="Larsson K.H."/>
            <person name="Matsuura K."/>
            <person name="Barry K."/>
            <person name="Labutti K."/>
            <person name="Kuo R."/>
            <person name="Ohm R.A."/>
            <person name="Bhattacharya S.S."/>
            <person name="Shirouzu T."/>
            <person name="Yoshinaga Y."/>
            <person name="Martin F.M."/>
            <person name="Grigoriev I.V."/>
            <person name="Hibbett D.S."/>
        </authorList>
    </citation>
    <scope>NUCLEOTIDE SEQUENCE [LARGE SCALE GENOMIC DNA]</scope>
    <source>
        <strain evidence="2 3">93-53</strain>
    </source>
</reference>
<gene>
    <name evidence="2" type="ORF">LAESUDRAFT_717201</name>
</gene>
<organism evidence="2 3">
    <name type="scientific">Laetiporus sulphureus 93-53</name>
    <dbReference type="NCBI Taxonomy" id="1314785"/>
    <lineage>
        <taxon>Eukaryota</taxon>
        <taxon>Fungi</taxon>
        <taxon>Dikarya</taxon>
        <taxon>Basidiomycota</taxon>
        <taxon>Agaricomycotina</taxon>
        <taxon>Agaricomycetes</taxon>
        <taxon>Polyporales</taxon>
        <taxon>Laetiporus</taxon>
    </lineage>
</organism>
<accession>A0A165BXY9</accession>
<dbReference type="InParanoid" id="A0A165BXY9"/>
<feature type="transmembrane region" description="Helical" evidence="1">
    <location>
        <begin position="163"/>
        <end position="184"/>
    </location>
</feature>
<feature type="transmembrane region" description="Helical" evidence="1">
    <location>
        <begin position="217"/>
        <end position="234"/>
    </location>
</feature>
<evidence type="ECO:0000256" key="1">
    <source>
        <dbReference type="SAM" id="Phobius"/>
    </source>
</evidence>
<keyword evidence="1" id="KW-0812">Transmembrane</keyword>
<dbReference type="AlphaFoldDB" id="A0A165BXY9"/>